<gene>
    <name evidence="2" type="ORF">RESH_04753</name>
</gene>
<feature type="transmembrane region" description="Helical" evidence="1">
    <location>
        <begin position="52"/>
        <end position="75"/>
    </location>
</feature>
<evidence type="ECO:0000313" key="3">
    <source>
        <dbReference type="Proteomes" id="UP000011996"/>
    </source>
</evidence>
<evidence type="ECO:0000256" key="1">
    <source>
        <dbReference type="SAM" id="Phobius"/>
    </source>
</evidence>
<keyword evidence="1" id="KW-0472">Membrane</keyword>
<name>M5SEP8_9BACT</name>
<dbReference type="PATRIC" id="fig|1263868.3.peg.5160"/>
<reference evidence="2 3" key="1">
    <citation type="journal article" date="2013" name="Mar. Genomics">
        <title>Expression of sulfatases in Rhodopirellula baltica and the diversity of sulfatases in the genus Rhodopirellula.</title>
        <authorList>
            <person name="Wegner C.E."/>
            <person name="Richter-Heitmann T."/>
            <person name="Klindworth A."/>
            <person name="Klockow C."/>
            <person name="Richter M."/>
            <person name="Achstetter T."/>
            <person name="Glockner F.O."/>
            <person name="Harder J."/>
        </authorList>
    </citation>
    <scope>NUCLEOTIDE SEQUENCE [LARGE SCALE GENOMIC DNA]</scope>
    <source>
        <strain evidence="2 3">SH398</strain>
    </source>
</reference>
<dbReference type="AlphaFoldDB" id="M5SEP8"/>
<dbReference type="EMBL" id="ANOF01000153">
    <property type="protein sequence ID" value="EMI24644.1"/>
    <property type="molecule type" value="Genomic_DNA"/>
</dbReference>
<dbReference type="STRING" id="1263868.RESH_04753"/>
<feature type="transmembrane region" description="Helical" evidence="1">
    <location>
        <begin position="12"/>
        <end position="32"/>
    </location>
</feature>
<keyword evidence="1" id="KW-1133">Transmembrane helix</keyword>
<accession>M5SEP8</accession>
<organism evidence="2 3">
    <name type="scientific">Rhodopirellula europaea SH398</name>
    <dbReference type="NCBI Taxonomy" id="1263868"/>
    <lineage>
        <taxon>Bacteria</taxon>
        <taxon>Pseudomonadati</taxon>
        <taxon>Planctomycetota</taxon>
        <taxon>Planctomycetia</taxon>
        <taxon>Pirellulales</taxon>
        <taxon>Pirellulaceae</taxon>
        <taxon>Rhodopirellula</taxon>
    </lineage>
</organism>
<protein>
    <submittedName>
        <fullName evidence="2">Membrane protein</fullName>
    </submittedName>
</protein>
<comment type="caution">
    <text evidence="2">The sequence shown here is derived from an EMBL/GenBank/DDBJ whole genome shotgun (WGS) entry which is preliminary data.</text>
</comment>
<dbReference type="Proteomes" id="UP000011996">
    <property type="component" value="Unassembled WGS sequence"/>
</dbReference>
<sequence>MAITGIASFVGRGWGIMIGHIAIALLVIWLDAQWVQSEIAKPDWDGAPDQDIVFIIGVLIRVVLINAMLLPVASASRWLSVHRRSIGTQPVA</sequence>
<keyword evidence="1" id="KW-0812">Transmembrane</keyword>
<proteinExistence type="predicted"/>
<evidence type="ECO:0000313" key="2">
    <source>
        <dbReference type="EMBL" id="EMI24644.1"/>
    </source>
</evidence>